<dbReference type="SUPFAM" id="SSF81383">
    <property type="entry name" value="F-box domain"/>
    <property type="match status" value="1"/>
</dbReference>
<dbReference type="InterPro" id="IPR001810">
    <property type="entry name" value="F-box_dom"/>
</dbReference>
<sequence>MIRAMSFLPPELIFDILSRLPLKDLMRFLCVSKAWHALIHDQFFIKTHLQRSIETNSAPLTILLRKFSPECPSHFFSLPFNDNETIGTAVKIKQPLKCPDEFTDILLGYSVHGLGSQAHIYSLKSNSWKRIQDMPCNCYGVHPTYLMFCNGALSCLVQNRLEKNRHIILNLSLAGEKYCQFCIPVDPDNESRLGLEVLGGCLILYDTFLETQHDVWIMKEYGVTESWTLLYSIEGEDLPWSFDFLFTPLVISNYGVNKSK</sequence>
<dbReference type="PANTHER" id="PTHR31672">
    <property type="entry name" value="BNACNNG10540D PROTEIN"/>
    <property type="match status" value="1"/>
</dbReference>
<evidence type="ECO:0000313" key="3">
    <source>
        <dbReference type="RefSeq" id="XP_021819007.1"/>
    </source>
</evidence>
<protein>
    <submittedName>
        <fullName evidence="3">F-box/kelch-repeat protein At3g06240-like</fullName>
    </submittedName>
</protein>
<dbReference type="SMART" id="SM00256">
    <property type="entry name" value="FBOX"/>
    <property type="match status" value="1"/>
</dbReference>
<dbReference type="KEGG" id="pavi:110760955"/>
<dbReference type="AlphaFoldDB" id="A0A6P5SY03"/>
<dbReference type="PANTHER" id="PTHR31672:SF13">
    <property type="entry name" value="F-BOX PROTEIN CPR30-LIKE"/>
    <property type="match status" value="1"/>
</dbReference>
<reference evidence="3" key="1">
    <citation type="submission" date="2025-08" db="UniProtKB">
        <authorList>
            <consortium name="RefSeq"/>
        </authorList>
    </citation>
    <scope>IDENTIFICATION</scope>
</reference>
<evidence type="ECO:0000259" key="1">
    <source>
        <dbReference type="PROSITE" id="PS50181"/>
    </source>
</evidence>
<dbReference type="InterPro" id="IPR036047">
    <property type="entry name" value="F-box-like_dom_sf"/>
</dbReference>
<dbReference type="Pfam" id="PF07734">
    <property type="entry name" value="FBA_1"/>
    <property type="match status" value="1"/>
</dbReference>
<dbReference type="RefSeq" id="XP_021819007.1">
    <property type="nucleotide sequence ID" value="XM_021963315.1"/>
</dbReference>
<organism evidence="2 3">
    <name type="scientific">Prunus avium</name>
    <name type="common">Cherry</name>
    <name type="synonym">Cerasus avium</name>
    <dbReference type="NCBI Taxonomy" id="42229"/>
    <lineage>
        <taxon>Eukaryota</taxon>
        <taxon>Viridiplantae</taxon>
        <taxon>Streptophyta</taxon>
        <taxon>Embryophyta</taxon>
        <taxon>Tracheophyta</taxon>
        <taxon>Spermatophyta</taxon>
        <taxon>Magnoliopsida</taxon>
        <taxon>eudicotyledons</taxon>
        <taxon>Gunneridae</taxon>
        <taxon>Pentapetalae</taxon>
        <taxon>rosids</taxon>
        <taxon>fabids</taxon>
        <taxon>Rosales</taxon>
        <taxon>Rosaceae</taxon>
        <taxon>Amygdaloideae</taxon>
        <taxon>Amygdaleae</taxon>
        <taxon>Prunus</taxon>
    </lineage>
</organism>
<name>A0A6P5SY03_PRUAV</name>
<dbReference type="GeneID" id="110760955"/>
<evidence type="ECO:0000313" key="2">
    <source>
        <dbReference type="Proteomes" id="UP000515124"/>
    </source>
</evidence>
<proteinExistence type="predicted"/>
<dbReference type="Gene3D" id="1.20.1280.50">
    <property type="match status" value="1"/>
</dbReference>
<feature type="domain" description="F-box" evidence="1">
    <location>
        <begin position="2"/>
        <end position="47"/>
    </location>
</feature>
<dbReference type="Proteomes" id="UP000515124">
    <property type="component" value="Unplaced"/>
</dbReference>
<dbReference type="Pfam" id="PF00646">
    <property type="entry name" value="F-box"/>
    <property type="match status" value="1"/>
</dbReference>
<dbReference type="CDD" id="cd22157">
    <property type="entry name" value="F-box_AtFBW1-like"/>
    <property type="match status" value="1"/>
</dbReference>
<dbReference type="PROSITE" id="PS50181">
    <property type="entry name" value="FBOX"/>
    <property type="match status" value="1"/>
</dbReference>
<gene>
    <name evidence="3" type="primary">LOC110760955</name>
</gene>
<dbReference type="InterPro" id="IPR006527">
    <property type="entry name" value="F-box-assoc_dom_typ1"/>
</dbReference>
<accession>A0A6P5SY03</accession>
<keyword evidence="2" id="KW-1185">Reference proteome</keyword>
<dbReference type="InterPro" id="IPR050796">
    <property type="entry name" value="SCF_F-box_component"/>
</dbReference>